<evidence type="ECO:0000313" key="13">
    <source>
        <dbReference type="Proteomes" id="UP000600307"/>
    </source>
</evidence>
<dbReference type="Pfam" id="PF02753">
    <property type="entry name" value="PapD_C"/>
    <property type="match status" value="1"/>
</dbReference>
<feature type="signal peptide" evidence="9">
    <location>
        <begin position="1"/>
        <end position="26"/>
    </location>
</feature>
<reference evidence="12 13" key="1">
    <citation type="submission" date="2020-11" db="EMBL/GenBank/DDBJ databases">
        <title>Taxonomic investigation of Rahnella spp.</title>
        <authorList>
            <person name="Lee S.D."/>
        </authorList>
    </citation>
    <scope>NUCLEOTIDE SEQUENCE [LARGE SCALE GENOMIC DNA]</scope>
    <source>
        <strain evidence="12 13">SAP-10</strain>
    </source>
</reference>
<dbReference type="RefSeq" id="WP_095924816.1">
    <property type="nucleotide sequence ID" value="NZ_CBCSED010000004.1"/>
</dbReference>
<evidence type="ECO:0000256" key="5">
    <source>
        <dbReference type="ARBA" id="ARBA00022764"/>
    </source>
</evidence>
<feature type="chain" id="PRO_5046542228" evidence="9">
    <location>
        <begin position="27"/>
        <end position="244"/>
    </location>
</feature>
<feature type="domain" description="Pili assembly chaperone C-terminal" evidence="11">
    <location>
        <begin position="175"/>
        <end position="237"/>
    </location>
</feature>
<dbReference type="PROSITE" id="PS00635">
    <property type="entry name" value="PILI_CHAPERONE"/>
    <property type="match status" value="1"/>
</dbReference>
<keyword evidence="6 8" id="KW-0143">Chaperone</keyword>
<dbReference type="PANTHER" id="PTHR30251:SF2">
    <property type="entry name" value="FIMBRIAL CHAPERONE YADV-RELATED"/>
    <property type="match status" value="1"/>
</dbReference>
<dbReference type="InterPro" id="IPR008962">
    <property type="entry name" value="PapD-like_sf"/>
</dbReference>
<dbReference type="InterPro" id="IPR036316">
    <property type="entry name" value="Pili_assmbl_chap_C_dom_sf"/>
</dbReference>
<evidence type="ECO:0000313" key="12">
    <source>
        <dbReference type="EMBL" id="MBF7954477.1"/>
    </source>
</evidence>
<accession>A0ABS0DN82</accession>
<evidence type="ECO:0000256" key="9">
    <source>
        <dbReference type="SAM" id="SignalP"/>
    </source>
</evidence>
<comment type="caution">
    <text evidence="12">The sequence shown here is derived from an EMBL/GenBank/DDBJ whole genome shotgun (WGS) entry which is preliminary data.</text>
</comment>
<sequence length="244" mass="26704">MNFISAKKIIACSLAMLGFIASDASADIVISGTRVIYPAQAKEVTVKLDNRGEKALLVQAWMDDGREDINPQEMKIPFLVTPPISRMNAKQGQTIKIASLGGNLPQDKESIFWFNVLEIPPKAKSTTDENLLQLAFRTRIKVFYRPEGLKGSPSEAATALTWKIVKKDQQVFTEVNNASPYFVTVNEATLNANGSKYDIEKNMVAPGSSKLMKVNGLSQPVSAGKITYSAISDYGGNINHDFSL</sequence>
<dbReference type="SUPFAM" id="SSF49584">
    <property type="entry name" value="Periplasmic chaperone C-domain"/>
    <property type="match status" value="1"/>
</dbReference>
<keyword evidence="4 9" id="KW-0732">Signal</keyword>
<keyword evidence="3" id="KW-1029">Fimbrium biogenesis</keyword>
<dbReference type="EMBL" id="JADOBH010000001">
    <property type="protein sequence ID" value="MBF7954477.1"/>
    <property type="molecule type" value="Genomic_DNA"/>
</dbReference>
<evidence type="ECO:0000256" key="1">
    <source>
        <dbReference type="ARBA" id="ARBA00004418"/>
    </source>
</evidence>
<evidence type="ECO:0000259" key="11">
    <source>
        <dbReference type="Pfam" id="PF02753"/>
    </source>
</evidence>
<evidence type="ECO:0000256" key="6">
    <source>
        <dbReference type="ARBA" id="ARBA00023186"/>
    </source>
</evidence>
<comment type="subcellular location">
    <subcellularLocation>
        <location evidence="1 8">Periplasm</location>
    </subcellularLocation>
</comment>
<protein>
    <submittedName>
        <fullName evidence="12">Fimbrial chaperone</fullName>
    </submittedName>
</protein>
<comment type="similarity">
    <text evidence="2 8">Belongs to the periplasmic pilus chaperone family.</text>
</comment>
<dbReference type="Gene3D" id="2.60.40.10">
    <property type="entry name" value="Immunoglobulins"/>
    <property type="match status" value="2"/>
</dbReference>
<dbReference type="NCBIfam" id="NF007398">
    <property type="entry name" value="PRK09926.1"/>
    <property type="match status" value="1"/>
</dbReference>
<dbReference type="InterPro" id="IPR013783">
    <property type="entry name" value="Ig-like_fold"/>
</dbReference>
<dbReference type="InterPro" id="IPR016147">
    <property type="entry name" value="Pili_assmbl_chaperone_N"/>
</dbReference>
<dbReference type="Pfam" id="PF00345">
    <property type="entry name" value="PapD_N"/>
    <property type="match status" value="1"/>
</dbReference>
<evidence type="ECO:0000256" key="4">
    <source>
        <dbReference type="ARBA" id="ARBA00022729"/>
    </source>
</evidence>
<dbReference type="PRINTS" id="PR00969">
    <property type="entry name" value="CHAPERONPILI"/>
</dbReference>
<proteinExistence type="inferred from homology"/>
<name>A0ABS0DN82_9GAMM</name>
<evidence type="ECO:0000259" key="10">
    <source>
        <dbReference type="Pfam" id="PF00345"/>
    </source>
</evidence>
<dbReference type="SUPFAM" id="SSF49354">
    <property type="entry name" value="PapD-like"/>
    <property type="match status" value="1"/>
</dbReference>
<dbReference type="InterPro" id="IPR050643">
    <property type="entry name" value="Periplasmic_pilus_chap"/>
</dbReference>
<evidence type="ECO:0000256" key="3">
    <source>
        <dbReference type="ARBA" id="ARBA00022558"/>
    </source>
</evidence>
<organism evidence="12 13">
    <name type="scientific">Rahnella victoriana</name>
    <dbReference type="NCBI Taxonomy" id="1510570"/>
    <lineage>
        <taxon>Bacteria</taxon>
        <taxon>Pseudomonadati</taxon>
        <taxon>Pseudomonadota</taxon>
        <taxon>Gammaproteobacteria</taxon>
        <taxon>Enterobacterales</taxon>
        <taxon>Yersiniaceae</taxon>
        <taxon>Rahnella</taxon>
    </lineage>
</organism>
<keyword evidence="7" id="KW-0393">Immunoglobulin domain</keyword>
<dbReference type="Proteomes" id="UP000600307">
    <property type="component" value="Unassembled WGS sequence"/>
</dbReference>
<feature type="domain" description="Pili assembly chaperone N-terminal" evidence="10">
    <location>
        <begin position="28"/>
        <end position="150"/>
    </location>
</feature>
<evidence type="ECO:0000256" key="7">
    <source>
        <dbReference type="ARBA" id="ARBA00023319"/>
    </source>
</evidence>
<dbReference type="InterPro" id="IPR016148">
    <property type="entry name" value="Pili_assmbl_chaperone_C"/>
</dbReference>
<keyword evidence="5" id="KW-0574">Periplasm</keyword>
<dbReference type="InterPro" id="IPR001829">
    <property type="entry name" value="Pili_assmbl_chaperone_bac"/>
</dbReference>
<gene>
    <name evidence="12" type="ORF">IV431_02775</name>
</gene>
<dbReference type="PANTHER" id="PTHR30251">
    <property type="entry name" value="PILUS ASSEMBLY CHAPERONE"/>
    <property type="match status" value="1"/>
</dbReference>
<evidence type="ECO:0000256" key="8">
    <source>
        <dbReference type="RuleBase" id="RU003918"/>
    </source>
</evidence>
<evidence type="ECO:0000256" key="2">
    <source>
        <dbReference type="ARBA" id="ARBA00007399"/>
    </source>
</evidence>
<dbReference type="InterPro" id="IPR018046">
    <property type="entry name" value="Pili_assmbl_chaperone_CS"/>
</dbReference>
<keyword evidence="13" id="KW-1185">Reference proteome</keyword>